<evidence type="ECO:0000313" key="3">
    <source>
        <dbReference type="EnsemblPlants" id="OMERI06G01880.1"/>
    </source>
</evidence>
<dbReference type="eggNOG" id="KOG1270">
    <property type="taxonomic scope" value="Eukaryota"/>
</dbReference>
<dbReference type="GO" id="GO:0015995">
    <property type="term" value="P:chlorophyll biosynthetic process"/>
    <property type="evidence" value="ECO:0007669"/>
    <property type="project" value="InterPro"/>
</dbReference>
<feature type="domain" description="Magnesium-protoporphyrin IX methyltransferase C-terminal" evidence="2">
    <location>
        <begin position="227"/>
        <end position="322"/>
    </location>
</feature>
<dbReference type="AlphaFoldDB" id="A0A0E0DW73"/>
<dbReference type="Proteomes" id="UP000008021">
    <property type="component" value="Chromosome 6"/>
</dbReference>
<proteinExistence type="predicted"/>
<evidence type="ECO:0000256" key="1">
    <source>
        <dbReference type="SAM" id="MobiDB-lite"/>
    </source>
</evidence>
<dbReference type="Gramene" id="OMERI06G01880.1">
    <property type="protein sequence ID" value="OMERI06G01880.1"/>
    <property type="gene ID" value="OMERI06G01880"/>
</dbReference>
<dbReference type="CDD" id="cd02440">
    <property type="entry name" value="AdoMet_MTases"/>
    <property type="match status" value="1"/>
</dbReference>
<dbReference type="EnsemblPlants" id="OMERI06G01880.1">
    <property type="protein sequence ID" value="OMERI06G01880.1"/>
    <property type="gene ID" value="OMERI06G01880"/>
</dbReference>
<reference evidence="3" key="2">
    <citation type="submission" date="2018-05" db="EMBL/GenBank/DDBJ databases">
        <title>OmerRS3 (Oryza meridionalis Reference Sequence Version 3).</title>
        <authorList>
            <person name="Zhang J."/>
            <person name="Kudrna D."/>
            <person name="Lee S."/>
            <person name="Talag J."/>
            <person name="Welchert J."/>
            <person name="Wing R.A."/>
        </authorList>
    </citation>
    <scope>NUCLEOTIDE SEQUENCE [LARGE SCALE GENOMIC DNA]</scope>
    <source>
        <strain evidence="3">cv. OR44</strain>
    </source>
</reference>
<accession>A0A0E0DW73</accession>
<dbReference type="NCBIfam" id="TIGR02021">
    <property type="entry name" value="BchM-ChlM"/>
    <property type="match status" value="1"/>
</dbReference>
<dbReference type="PANTHER" id="PTHR37728">
    <property type="entry name" value="BNAA04G26730D PROTEIN"/>
    <property type="match status" value="1"/>
</dbReference>
<evidence type="ECO:0000259" key="2">
    <source>
        <dbReference type="Pfam" id="PF07109"/>
    </source>
</evidence>
<sequence length="550" mass="59291">MARAAVSTAPLSRVHSPPLIPRHPHPHSRVGLLHPQRKALATAAALPPAADLPPLSLPAAAAAAAALAAAVSLSDPERRRRAQAEAAGGGDKEAVRAYFNSTGFERWRKIYGSATDGVNRVQLDIREGHARTVAATLSMLRDSPVPLAGATVCDAGCGTGSLAIPLASQGASVLASDISAAMVSEAQRQAEAAAMAASEAEAGAFRMPRFEVRDLESLEGKYDIVVCLDVLIHYPREEAKQMIRHLASLAEKRVLISFAPRTLYFDFLKRVGELFPGPSKATRAYLHSERDIEDALRDAGWRVANRGFISTQFYFAKLFEAVPIAAASQNGIAIRSVHFPPLPRLPSPAKHEIEISLMFSTARFFLPVRPRPHATISGGRKPDLVAVSARPRRGGSRRNRSWGDGGGDDDEDGAADDRIDANFFGDARDEPDPEPEEAAAAGRRTSSPAPEQEPAGQLRGSDVLRALQRAAAAKEAKRRRKAGARPAARRQDAGERRGGEVAAAGEARPIEIRREWATRIQELEIRVQQLVDKHHHSPPPVEPKRSETNS</sequence>
<evidence type="ECO:0000313" key="4">
    <source>
        <dbReference type="Proteomes" id="UP000008021"/>
    </source>
</evidence>
<dbReference type="SUPFAM" id="SSF53335">
    <property type="entry name" value="S-adenosyl-L-methionine-dependent methyltransferases"/>
    <property type="match status" value="1"/>
</dbReference>
<feature type="region of interest" description="Disordered" evidence="1">
    <location>
        <begin position="1"/>
        <end position="30"/>
    </location>
</feature>
<dbReference type="PROSITE" id="PS51556">
    <property type="entry name" value="SAM_MT_MG_PIX"/>
    <property type="match status" value="1"/>
</dbReference>
<dbReference type="InterPro" id="IPR029063">
    <property type="entry name" value="SAM-dependent_MTases_sf"/>
</dbReference>
<protein>
    <recommendedName>
        <fullName evidence="2">Magnesium-protoporphyrin IX methyltransferase C-terminal domain-containing protein</fullName>
    </recommendedName>
</protein>
<feature type="compositionally biased region" description="Basic and acidic residues" evidence="1">
    <location>
        <begin position="489"/>
        <end position="499"/>
    </location>
</feature>
<keyword evidence="4" id="KW-1185">Reference proteome</keyword>
<feature type="compositionally biased region" description="Basic and acidic residues" evidence="1">
    <location>
        <begin position="415"/>
        <end position="430"/>
    </location>
</feature>
<feature type="region of interest" description="Disordered" evidence="1">
    <location>
        <begin position="375"/>
        <end position="512"/>
    </location>
</feature>
<feature type="region of interest" description="Disordered" evidence="1">
    <location>
        <begin position="529"/>
        <end position="550"/>
    </location>
</feature>
<dbReference type="PANTHER" id="PTHR37728:SF1">
    <property type="entry name" value="OS06G0132300 PROTEIN"/>
    <property type="match status" value="1"/>
</dbReference>
<dbReference type="STRING" id="40149.A0A0E0DW73"/>
<dbReference type="HOGENOM" id="CLU_537920_0_0_1"/>
<dbReference type="Gene3D" id="3.40.50.150">
    <property type="entry name" value="Vaccinia Virus protein VP39"/>
    <property type="match status" value="1"/>
</dbReference>
<reference evidence="3" key="1">
    <citation type="submission" date="2015-04" db="UniProtKB">
        <authorList>
            <consortium name="EnsemblPlants"/>
        </authorList>
    </citation>
    <scope>IDENTIFICATION</scope>
</reference>
<feature type="compositionally biased region" description="Basic residues" evidence="1">
    <location>
        <begin position="390"/>
        <end position="400"/>
    </location>
</feature>
<dbReference type="GO" id="GO:0046406">
    <property type="term" value="F:magnesium protoporphyrin IX methyltransferase activity"/>
    <property type="evidence" value="ECO:0007669"/>
    <property type="project" value="InterPro"/>
</dbReference>
<dbReference type="InterPro" id="IPR010940">
    <property type="entry name" value="Mg_prot_MeTrfase_C"/>
</dbReference>
<dbReference type="InterPro" id="IPR010251">
    <property type="entry name" value="Mg_prot_MeTrfase"/>
</dbReference>
<organism evidence="3">
    <name type="scientific">Oryza meridionalis</name>
    <dbReference type="NCBI Taxonomy" id="40149"/>
    <lineage>
        <taxon>Eukaryota</taxon>
        <taxon>Viridiplantae</taxon>
        <taxon>Streptophyta</taxon>
        <taxon>Embryophyta</taxon>
        <taxon>Tracheophyta</taxon>
        <taxon>Spermatophyta</taxon>
        <taxon>Magnoliopsida</taxon>
        <taxon>Liliopsida</taxon>
        <taxon>Poales</taxon>
        <taxon>Poaceae</taxon>
        <taxon>BOP clade</taxon>
        <taxon>Oryzoideae</taxon>
        <taxon>Oryzeae</taxon>
        <taxon>Oryzinae</taxon>
        <taxon>Oryza</taxon>
    </lineage>
</organism>
<name>A0A0E0DW73_9ORYZ</name>
<dbReference type="Pfam" id="PF07109">
    <property type="entry name" value="Mg-por_mtran_C"/>
    <property type="match status" value="1"/>
</dbReference>